<gene>
    <name evidence="11" type="ORF">B7P43_G09266</name>
</gene>
<sequence>MAEKFALAAGQETHRCFRLYLTVFRVSGIPLLFNKVPKLFNLYSTVAGLCFCVTFVSMVADIFMKTEGIERTMETVRTAFPMALALSVHIFLRFRCEEVGRVISFTESFTWEELPTKDPETGSLTMAGWIPRVQWFGKTFMQFAMILHCIITAIRIAVLDNRPLSYNAWYPFDTAVSPTYELVNLTQLFTALICDICVFGFNTFYAMLSCIACSQLEKLRANLLDIRQEFGTPAQDSGAETDTEEGRQVQTSQQVFCRMQEQLNDCVRHHQDILRYVRILEDTLNPIMAVIFFLTLCCLCFCAFSVITSSGNFLQMTQGVLLYFGILKDLAIYTFFANEVTNQAEKVRDGAWGCDWVGTPIAFQKCITTIISATNNEVTLTAGKFVPVRVRTMVNVRL</sequence>
<evidence type="ECO:0000256" key="7">
    <source>
        <dbReference type="ARBA" id="ARBA00023136"/>
    </source>
</evidence>
<dbReference type="GO" id="GO:0004984">
    <property type="term" value="F:olfactory receptor activity"/>
    <property type="evidence" value="ECO:0007669"/>
    <property type="project" value="InterPro"/>
</dbReference>
<keyword evidence="6 10" id="KW-1133">Transmembrane helix</keyword>
<comment type="caution">
    <text evidence="11">The sequence shown here is derived from an EMBL/GenBank/DDBJ whole genome shotgun (WGS) entry which is preliminary data.</text>
</comment>
<keyword evidence="4 10" id="KW-0812">Transmembrane</keyword>
<dbReference type="FunCoup" id="A0A2J7R2T4">
    <property type="interactions" value="67"/>
</dbReference>
<dbReference type="Proteomes" id="UP000235965">
    <property type="component" value="Unassembled WGS sequence"/>
</dbReference>
<evidence type="ECO:0000256" key="8">
    <source>
        <dbReference type="ARBA" id="ARBA00023170"/>
    </source>
</evidence>
<feature type="transmembrane region" description="Helical" evidence="10">
    <location>
        <begin position="188"/>
        <end position="213"/>
    </location>
</feature>
<dbReference type="PANTHER" id="PTHR21137:SF35">
    <property type="entry name" value="ODORANT RECEPTOR 19A-RELATED"/>
    <property type="match status" value="1"/>
</dbReference>
<dbReference type="EMBL" id="NEVH01007826">
    <property type="protein sequence ID" value="PNF35147.1"/>
    <property type="molecule type" value="Genomic_DNA"/>
</dbReference>
<evidence type="ECO:0000256" key="3">
    <source>
        <dbReference type="ARBA" id="ARBA00022606"/>
    </source>
</evidence>
<evidence type="ECO:0000256" key="4">
    <source>
        <dbReference type="ARBA" id="ARBA00022692"/>
    </source>
</evidence>
<accession>A0A2J7R2T4</accession>
<feature type="transmembrane region" description="Helical" evidence="10">
    <location>
        <begin position="140"/>
        <end position="158"/>
    </location>
</feature>
<feature type="transmembrane region" description="Helical" evidence="10">
    <location>
        <begin position="320"/>
        <end position="338"/>
    </location>
</feature>
<evidence type="ECO:0000313" key="11">
    <source>
        <dbReference type="EMBL" id="PNF35147.1"/>
    </source>
</evidence>
<feature type="transmembrane region" description="Helical" evidence="10">
    <location>
        <begin position="40"/>
        <end position="63"/>
    </location>
</feature>
<dbReference type="InterPro" id="IPR004117">
    <property type="entry name" value="7tm6_olfct_rcpt"/>
</dbReference>
<keyword evidence="8 10" id="KW-0675">Receptor</keyword>
<evidence type="ECO:0000256" key="2">
    <source>
        <dbReference type="ARBA" id="ARBA00022475"/>
    </source>
</evidence>
<dbReference type="GO" id="GO:0005549">
    <property type="term" value="F:odorant binding"/>
    <property type="evidence" value="ECO:0007669"/>
    <property type="project" value="InterPro"/>
</dbReference>
<dbReference type="Pfam" id="PF02949">
    <property type="entry name" value="7tm_6"/>
    <property type="match status" value="1"/>
</dbReference>
<name>A0A2J7R2T4_9NEOP</name>
<comment type="caution">
    <text evidence="10">Lacks conserved residue(s) required for the propagation of feature annotation.</text>
</comment>
<evidence type="ECO:0000256" key="9">
    <source>
        <dbReference type="ARBA" id="ARBA00023224"/>
    </source>
</evidence>
<dbReference type="InParanoid" id="A0A2J7R2T4"/>
<comment type="similarity">
    <text evidence="10">Belongs to the insect chemoreceptor superfamily. Heteromeric odorant receptor channel (TC 1.A.69) family.</text>
</comment>
<dbReference type="STRING" id="105785.A0A2J7R2T4"/>
<evidence type="ECO:0000256" key="10">
    <source>
        <dbReference type="RuleBase" id="RU351113"/>
    </source>
</evidence>
<organism evidence="11 12">
    <name type="scientific">Cryptotermes secundus</name>
    <dbReference type="NCBI Taxonomy" id="105785"/>
    <lineage>
        <taxon>Eukaryota</taxon>
        <taxon>Metazoa</taxon>
        <taxon>Ecdysozoa</taxon>
        <taxon>Arthropoda</taxon>
        <taxon>Hexapoda</taxon>
        <taxon>Insecta</taxon>
        <taxon>Pterygota</taxon>
        <taxon>Neoptera</taxon>
        <taxon>Polyneoptera</taxon>
        <taxon>Dictyoptera</taxon>
        <taxon>Blattodea</taxon>
        <taxon>Blattoidea</taxon>
        <taxon>Termitoidae</taxon>
        <taxon>Kalotermitidae</taxon>
        <taxon>Cryptotermitinae</taxon>
        <taxon>Cryptotermes</taxon>
    </lineage>
</organism>
<dbReference type="GO" id="GO:0005886">
    <property type="term" value="C:plasma membrane"/>
    <property type="evidence" value="ECO:0007669"/>
    <property type="project" value="UniProtKB-SubCell"/>
</dbReference>
<evidence type="ECO:0000256" key="6">
    <source>
        <dbReference type="ARBA" id="ARBA00022989"/>
    </source>
</evidence>
<keyword evidence="2" id="KW-1003">Cell membrane</keyword>
<keyword evidence="9 10" id="KW-0807">Transducer</keyword>
<evidence type="ECO:0000313" key="12">
    <source>
        <dbReference type="Proteomes" id="UP000235965"/>
    </source>
</evidence>
<comment type="subcellular location">
    <subcellularLocation>
        <location evidence="1 10">Cell membrane</location>
        <topology evidence="1 10">Multi-pass membrane protein</topology>
    </subcellularLocation>
</comment>
<evidence type="ECO:0000256" key="5">
    <source>
        <dbReference type="ARBA" id="ARBA00022725"/>
    </source>
</evidence>
<dbReference type="GO" id="GO:0007165">
    <property type="term" value="P:signal transduction"/>
    <property type="evidence" value="ECO:0007669"/>
    <property type="project" value="UniProtKB-KW"/>
</dbReference>
<reference evidence="11 12" key="1">
    <citation type="submission" date="2017-12" db="EMBL/GenBank/DDBJ databases">
        <title>Hemimetabolous genomes reveal molecular basis of termite eusociality.</title>
        <authorList>
            <person name="Harrison M.C."/>
            <person name="Jongepier E."/>
            <person name="Robertson H.M."/>
            <person name="Arning N."/>
            <person name="Bitard-Feildel T."/>
            <person name="Chao H."/>
            <person name="Childers C.P."/>
            <person name="Dinh H."/>
            <person name="Doddapaneni H."/>
            <person name="Dugan S."/>
            <person name="Gowin J."/>
            <person name="Greiner C."/>
            <person name="Han Y."/>
            <person name="Hu H."/>
            <person name="Hughes D.S.T."/>
            <person name="Huylmans A.-K."/>
            <person name="Kemena C."/>
            <person name="Kremer L.P.M."/>
            <person name="Lee S.L."/>
            <person name="Lopez-Ezquerra A."/>
            <person name="Mallet L."/>
            <person name="Monroy-Kuhn J.M."/>
            <person name="Moser A."/>
            <person name="Murali S.C."/>
            <person name="Muzny D.M."/>
            <person name="Otani S."/>
            <person name="Piulachs M.-D."/>
            <person name="Poelchau M."/>
            <person name="Qu J."/>
            <person name="Schaub F."/>
            <person name="Wada-Katsumata A."/>
            <person name="Worley K.C."/>
            <person name="Xie Q."/>
            <person name="Ylla G."/>
            <person name="Poulsen M."/>
            <person name="Gibbs R.A."/>
            <person name="Schal C."/>
            <person name="Richards S."/>
            <person name="Belles X."/>
            <person name="Korb J."/>
            <person name="Bornberg-Bauer E."/>
        </authorList>
    </citation>
    <scope>NUCLEOTIDE SEQUENCE [LARGE SCALE GENOMIC DNA]</scope>
    <source>
        <tissue evidence="11">Whole body</tissue>
    </source>
</reference>
<proteinExistence type="inferred from homology"/>
<dbReference type="AlphaFoldDB" id="A0A2J7R2T4"/>
<dbReference type="OrthoDB" id="6597368at2759"/>
<feature type="transmembrane region" description="Helical" evidence="10">
    <location>
        <begin position="287"/>
        <end position="308"/>
    </location>
</feature>
<keyword evidence="7 10" id="KW-0472">Membrane</keyword>
<keyword evidence="3 10" id="KW-0716">Sensory transduction</keyword>
<dbReference type="PANTHER" id="PTHR21137">
    <property type="entry name" value="ODORANT RECEPTOR"/>
    <property type="match status" value="1"/>
</dbReference>
<protein>
    <recommendedName>
        <fullName evidence="10">Odorant receptor</fullName>
    </recommendedName>
</protein>
<keyword evidence="12" id="KW-1185">Reference proteome</keyword>
<keyword evidence="5 10" id="KW-0552">Olfaction</keyword>
<evidence type="ECO:0000256" key="1">
    <source>
        <dbReference type="ARBA" id="ARBA00004651"/>
    </source>
</evidence>